<feature type="signal peptide" evidence="1">
    <location>
        <begin position="1"/>
        <end position="21"/>
    </location>
</feature>
<feature type="chain" id="PRO_5002117677" description="Lipoprotein" evidence="1">
    <location>
        <begin position="22"/>
        <end position="246"/>
    </location>
</feature>
<organism evidence="2 3">
    <name type="scientific">Capnocytophaga canis</name>
    <dbReference type="NCBI Taxonomy" id="1848903"/>
    <lineage>
        <taxon>Bacteria</taxon>
        <taxon>Pseudomonadati</taxon>
        <taxon>Bacteroidota</taxon>
        <taxon>Flavobacteriia</taxon>
        <taxon>Flavobacteriales</taxon>
        <taxon>Flavobacteriaceae</taxon>
        <taxon>Capnocytophaga</taxon>
    </lineage>
</organism>
<dbReference type="AlphaFoldDB" id="A0A0B7I729"/>
<evidence type="ECO:0000313" key="2">
    <source>
        <dbReference type="EMBL" id="CEN45872.1"/>
    </source>
</evidence>
<proteinExistence type="predicted"/>
<dbReference type="RefSeq" id="WP_042344146.1">
    <property type="nucleotide sequence ID" value="NZ_CDOI01000140.1"/>
</dbReference>
<keyword evidence="1" id="KW-0732">Signal</keyword>
<accession>A0A0B7I729</accession>
<evidence type="ECO:0000256" key="1">
    <source>
        <dbReference type="SAM" id="SignalP"/>
    </source>
</evidence>
<protein>
    <recommendedName>
        <fullName evidence="4">Lipoprotein</fullName>
    </recommendedName>
</protein>
<reference evidence="2 3" key="1">
    <citation type="submission" date="2015-01" db="EMBL/GenBank/DDBJ databases">
        <authorList>
            <person name="Xiang T."/>
            <person name="Song Y."/>
            <person name="Huang L."/>
            <person name="Wang B."/>
            <person name="Wu P."/>
        </authorList>
    </citation>
    <scope>NUCLEOTIDE SEQUENCE [LARGE SCALE GENOMIC DNA]</scope>
    <source>
        <strain evidence="2 3">CcD38</strain>
    </source>
</reference>
<keyword evidence="3" id="KW-1185">Reference proteome</keyword>
<gene>
    <name evidence="2" type="ORF">CCAND38_30032</name>
</gene>
<name>A0A0B7I729_9FLAO</name>
<sequence>MKKRFLLIIGLSFLLSSCQCALVRLLFVKKSAVKHKRVLIKGDQEFIFIPMVHLGKQQYYDEVKEYITKKRSEGYKIYYEGVGISRDSISDEKKDTLERKQRKILGFHLTVYNDKDNQSLPRCVKKYVGQTLTNTGIIPEIDTNADLSTEELIERFETKYGKILLNECDFTTPLKAPYECNKGMSRREFSNINFTYTHLLRDSHLAELLKTTKDKKVVIVFGKKHWIMGVYPTLRDEGFELIEGKI</sequence>
<evidence type="ECO:0000313" key="3">
    <source>
        <dbReference type="Proteomes" id="UP000045051"/>
    </source>
</evidence>
<dbReference type="PROSITE" id="PS51257">
    <property type="entry name" value="PROKAR_LIPOPROTEIN"/>
    <property type="match status" value="1"/>
</dbReference>
<evidence type="ECO:0008006" key="4">
    <source>
        <dbReference type="Google" id="ProtNLM"/>
    </source>
</evidence>
<dbReference type="Proteomes" id="UP000045051">
    <property type="component" value="Unassembled WGS sequence"/>
</dbReference>
<dbReference type="EMBL" id="CDOI01000140">
    <property type="protein sequence ID" value="CEN45872.1"/>
    <property type="molecule type" value="Genomic_DNA"/>
</dbReference>